<dbReference type="Proteomes" id="UP001221189">
    <property type="component" value="Unassembled WGS sequence"/>
</dbReference>
<keyword evidence="2" id="KW-1133">Transmembrane helix</keyword>
<comment type="caution">
    <text evidence="3">The sequence shown here is derived from an EMBL/GenBank/DDBJ whole genome shotgun (WGS) entry which is preliminary data.</text>
</comment>
<feature type="transmembrane region" description="Helical" evidence="2">
    <location>
        <begin position="1027"/>
        <end position="1051"/>
    </location>
</feature>
<keyword evidence="4" id="KW-1185">Reference proteome</keyword>
<reference evidence="3 4" key="1">
    <citation type="submission" date="2022-10" db="EMBL/GenBank/DDBJ databases">
        <title>Paucibacter sp. hw1 Genome sequencing.</title>
        <authorList>
            <person name="Park S."/>
        </authorList>
    </citation>
    <scope>NUCLEOTIDE SEQUENCE [LARGE SCALE GENOMIC DNA]</scope>
    <source>
        <strain evidence="4">hw1</strain>
    </source>
</reference>
<sequence length="1265" mass="137864">MSDSKGGGIPWTSVAVLVAFVGSTQLVPHAFEQLRPAEKERAQSSLSAEMEVDARLWEDPFAALRRHEQERAERCERVVKTSGIAACRSSWEGVRRPEVLRDRLDRDGDKDVSESLVVLALVPGNPFVGAEEGRRRTRYAVLAGLQAQGYVPDNAERIGLLEFDVQRLTSDCEAARAARRHQGLNAPGELATAASAPSASVSTASTAAAPAAINDPPVCRELRRSGAPKPSDKAKFTVPYEMLAKRNRHREADTTGPLRRFEQVALLWVDESALPDSKLDGLARMVDAMFGPELVANRAPCVKPSRTLPRLAIIGPSSTDALRTALSDLRRASEVYAKDSKPVIEALGERALGCECKASAMLTGGSAALSVSEGDGPGDGAAQKPQALQSNKAEPRLSCPLLADPRPALQGYRLLAGAKIFNSASTASSNMLDELRKQDLDAFLNEKFNRMLGDRPPVKIDFQRTISTDNELIKRLVAELQLRLPANEQRRLVVVAERDSIYSQSLVNELQHRLKDFHNLSFEPVYFFRGIDGVTTRDAGREGNERTAASKATALEWPESRDQLDYLRRLAASLKDSEAPGRAGPIGAIGILANDVHDKLLVMQALHDTFSDKVFFTTDMDARFLHPRVQAFTRNLIVATSLPLEFYPPKPGIVDLQAGTPPLRDVYQTASYLAARRAACRSQECLDEEKLAARDALDNPSLYEIGRNGAVPLSGYALLNQTGSTSSARLIVAALVAGLMLIGLLVWPSTPAIRQARIAYLRRPLAPDASAMHMPMNLPAVVLVALHAALCAYVFCSLIELVRPQQMSFAQTLILSALAAFAALLAVLPSLLAQQRHAVASVAEQEAGVDKLHIAVLALIAAAWVWVAWPGAEAKVCLDCEPVTWLQGVSAWPSQLIHLLALMTILWTLDFAWSDTLRRMHEDSAWLQLPRPKAPGVSRIGVQGLLKGWFKQVSISTWQRPGGASNDFLSLWTQYGERGDSRPRAARTIVWYLISVLVVTMLFFGLSEGQVPEVPVRGLEHRQLVRATLYACLLLLPLLVVAVADATMLAFRFIGHLNCGRSAYPQATIAHFARQLGEAHAPLWQRLFPVRLEERPGSAAAVPGAALPPAGAFHCLLDDWLDVQVVARRTAYVSRLVIGPFLVLALLVVARSRLFDNWSLTPAIAVAISLYLVWLIVLASLLKIAAENTRKRALASMNADLRWLAGSTAEMAVLVEPFKRLIASVESNQTGAFAPLFEQPLLKALLVPLGGAGGAQLFDYLLLAR</sequence>
<feature type="transmembrane region" description="Helical" evidence="2">
    <location>
        <begin position="780"/>
        <end position="802"/>
    </location>
</feature>
<evidence type="ECO:0000256" key="2">
    <source>
        <dbReference type="SAM" id="Phobius"/>
    </source>
</evidence>
<accession>A0ABT5KK74</accession>
<gene>
    <name evidence="3" type="ORF">PRZ03_22485</name>
</gene>
<protein>
    <submittedName>
        <fullName evidence="3">Uncharacterized protein</fullName>
    </submittedName>
</protein>
<feature type="transmembrane region" description="Helical" evidence="2">
    <location>
        <begin position="1132"/>
        <end position="1150"/>
    </location>
</feature>
<feature type="transmembrane region" description="Helical" evidence="2">
    <location>
        <begin position="1162"/>
        <end position="1182"/>
    </location>
</feature>
<keyword evidence="2" id="KW-0812">Transmembrane</keyword>
<name>A0ABT5KK74_9BURK</name>
<feature type="transmembrane region" description="Helical" evidence="2">
    <location>
        <begin position="892"/>
        <end position="913"/>
    </location>
</feature>
<feature type="region of interest" description="Disordered" evidence="1">
    <location>
        <begin position="370"/>
        <end position="393"/>
    </location>
</feature>
<evidence type="ECO:0000313" key="4">
    <source>
        <dbReference type="Proteomes" id="UP001221189"/>
    </source>
</evidence>
<feature type="transmembrane region" description="Helical" evidence="2">
    <location>
        <begin position="808"/>
        <end position="832"/>
    </location>
</feature>
<organism evidence="3 4">
    <name type="scientific">Roseateles albus</name>
    <dbReference type="NCBI Taxonomy" id="2987525"/>
    <lineage>
        <taxon>Bacteria</taxon>
        <taxon>Pseudomonadati</taxon>
        <taxon>Pseudomonadota</taxon>
        <taxon>Betaproteobacteria</taxon>
        <taxon>Burkholderiales</taxon>
        <taxon>Sphaerotilaceae</taxon>
        <taxon>Roseateles</taxon>
    </lineage>
</organism>
<dbReference type="EMBL" id="JAQQXT010000020">
    <property type="protein sequence ID" value="MDC8774341.1"/>
    <property type="molecule type" value="Genomic_DNA"/>
</dbReference>
<proteinExistence type="predicted"/>
<feature type="transmembrane region" description="Helical" evidence="2">
    <location>
        <begin position="989"/>
        <end position="1007"/>
    </location>
</feature>
<evidence type="ECO:0000256" key="1">
    <source>
        <dbReference type="SAM" id="MobiDB-lite"/>
    </source>
</evidence>
<keyword evidence="2" id="KW-0472">Membrane</keyword>
<dbReference type="RefSeq" id="WP_273602355.1">
    <property type="nucleotide sequence ID" value="NZ_JAQQXT010000020.1"/>
</dbReference>
<feature type="transmembrane region" description="Helical" evidence="2">
    <location>
        <begin position="852"/>
        <end position="872"/>
    </location>
</feature>
<evidence type="ECO:0000313" key="3">
    <source>
        <dbReference type="EMBL" id="MDC8774341.1"/>
    </source>
</evidence>
<feature type="transmembrane region" description="Helical" evidence="2">
    <location>
        <begin position="728"/>
        <end position="747"/>
    </location>
</feature>